<dbReference type="InterPro" id="IPR029068">
    <property type="entry name" value="Glyas_Bleomycin-R_OHBP_Dase"/>
</dbReference>
<dbReference type="Gene3D" id="3.10.180.10">
    <property type="entry name" value="2,3-Dihydroxybiphenyl 1,2-Dioxygenase, domain 1"/>
    <property type="match status" value="2"/>
</dbReference>
<dbReference type="PANTHER" id="PTHR10374">
    <property type="entry name" value="LACTOYLGLUTATHIONE LYASE GLYOXALASE I"/>
    <property type="match status" value="1"/>
</dbReference>
<feature type="domain" description="VOC" evidence="2">
    <location>
        <begin position="157"/>
        <end position="301"/>
    </location>
</feature>
<keyword evidence="1" id="KW-0479">Metal-binding</keyword>
<reference evidence="3 4" key="1">
    <citation type="journal article" date="2019" name="Mol. Biol. Evol.">
        <title>Blast fungal genomes show frequent chromosomal changes, gene gains and losses, and effector gene turnover.</title>
        <authorList>
            <person name="Gomez Luciano L.B."/>
            <person name="Jason Tsai I."/>
            <person name="Chuma I."/>
            <person name="Tosa Y."/>
            <person name="Chen Y.H."/>
            <person name="Li J.Y."/>
            <person name="Li M.Y."/>
            <person name="Jade Lu M.Y."/>
            <person name="Nakayashiki H."/>
            <person name="Li W.H."/>
        </authorList>
    </citation>
    <scope>NUCLEOTIDE SEQUENCE [LARGE SCALE GENOMIC DNA]</scope>
    <source>
        <strain evidence="3">MZ5-1-6</strain>
    </source>
</reference>
<dbReference type="InterPro" id="IPR037523">
    <property type="entry name" value="VOC_core"/>
</dbReference>
<dbReference type="Proteomes" id="UP000294847">
    <property type="component" value="Chromosome 7"/>
</dbReference>
<evidence type="ECO:0000313" key="3">
    <source>
        <dbReference type="EMBL" id="QBZ65327.1"/>
    </source>
</evidence>
<organism evidence="3 4">
    <name type="scientific">Pyricularia oryzae</name>
    <name type="common">Rice blast fungus</name>
    <name type="synonym">Magnaporthe oryzae</name>
    <dbReference type="NCBI Taxonomy" id="318829"/>
    <lineage>
        <taxon>Eukaryota</taxon>
        <taxon>Fungi</taxon>
        <taxon>Dikarya</taxon>
        <taxon>Ascomycota</taxon>
        <taxon>Pezizomycotina</taxon>
        <taxon>Sordariomycetes</taxon>
        <taxon>Sordariomycetidae</taxon>
        <taxon>Magnaporthales</taxon>
        <taxon>Pyriculariaceae</taxon>
        <taxon>Pyricularia</taxon>
    </lineage>
</organism>
<dbReference type="EMBL" id="CP034210">
    <property type="protein sequence ID" value="QBZ65327.1"/>
    <property type="molecule type" value="Genomic_DNA"/>
</dbReference>
<gene>
    <name evidence="3" type="ORF">PoMZ_12285</name>
</gene>
<dbReference type="InterPro" id="IPR018146">
    <property type="entry name" value="Glyoxalase_1_CS"/>
</dbReference>
<evidence type="ECO:0000313" key="4">
    <source>
        <dbReference type="Proteomes" id="UP000294847"/>
    </source>
</evidence>
<accession>A0A4P7NSA5</accession>
<proteinExistence type="predicted"/>
<dbReference type="InterPro" id="IPR004360">
    <property type="entry name" value="Glyas_Fos-R_dOase_dom"/>
</dbReference>
<feature type="domain" description="VOC" evidence="2">
    <location>
        <begin position="8"/>
        <end position="139"/>
    </location>
</feature>
<protein>
    <recommendedName>
        <fullName evidence="2">VOC domain-containing protein</fullName>
    </recommendedName>
</protein>
<dbReference type="PROSITE" id="PS51819">
    <property type="entry name" value="VOC"/>
    <property type="match status" value="2"/>
</dbReference>
<dbReference type="GO" id="GO:0004462">
    <property type="term" value="F:lactoylglutathione lyase activity"/>
    <property type="evidence" value="ECO:0007669"/>
    <property type="project" value="InterPro"/>
</dbReference>
<sequence>MTDITSYKFNHTMLKVKDPKASIAFYKHLGMDLLSEYKVPDHKLELYFVAGDSAISASHGTHQSDREGVLELSYSYGIENTSGGDQEPRGLRPVCLSVDNVQTTCKALCDAGYRINCNSEEETAHVLDPDGFWIKLVAHRSLGRIDDTATADYKGSKVHHTMIGVRDKNVSRKFYEQVFGMTWKYEQHSTQAGRDRFLLGCGKPHTSGPSVDISKPDVKCEGLLELLCIEDTKNKDGMKHHNGNLRPDDPGHICISVDDIHAACERLESLGVQWQKRLMDGPFRVAFIHDPDGNLIEIIQNEMHKPVKHEA</sequence>
<dbReference type="PANTHER" id="PTHR10374:SF30">
    <property type="entry name" value="LACTOYLGLUTATHIONE LYASE"/>
    <property type="match status" value="1"/>
</dbReference>
<dbReference type="GO" id="GO:0046872">
    <property type="term" value="F:metal ion binding"/>
    <property type="evidence" value="ECO:0007669"/>
    <property type="project" value="UniProtKB-KW"/>
</dbReference>
<dbReference type="AlphaFoldDB" id="A0A4P7NSA5"/>
<dbReference type="Pfam" id="PF00903">
    <property type="entry name" value="Glyoxalase"/>
    <property type="match status" value="2"/>
</dbReference>
<name>A0A4P7NSA5_PYROR</name>
<evidence type="ECO:0000259" key="2">
    <source>
        <dbReference type="PROSITE" id="PS51819"/>
    </source>
</evidence>
<evidence type="ECO:0000256" key="1">
    <source>
        <dbReference type="ARBA" id="ARBA00022723"/>
    </source>
</evidence>
<dbReference type="SUPFAM" id="SSF54593">
    <property type="entry name" value="Glyoxalase/Bleomycin resistance protein/Dihydroxybiphenyl dioxygenase"/>
    <property type="match status" value="2"/>
</dbReference>
<dbReference type="PROSITE" id="PS00934">
    <property type="entry name" value="GLYOXALASE_I_1"/>
    <property type="match status" value="2"/>
</dbReference>